<dbReference type="AlphaFoldDB" id="A0A699SMB9"/>
<name>A0A699SMB9_TANCI</name>
<reference evidence="1" key="1">
    <citation type="journal article" date="2019" name="Sci. Rep.">
        <title>Draft genome of Tanacetum cinerariifolium, the natural source of mosquito coil.</title>
        <authorList>
            <person name="Yamashiro T."/>
            <person name="Shiraishi A."/>
            <person name="Satake H."/>
            <person name="Nakayama K."/>
        </authorList>
    </citation>
    <scope>NUCLEOTIDE SEQUENCE</scope>
</reference>
<dbReference type="GO" id="GO:0003964">
    <property type="term" value="F:RNA-directed DNA polymerase activity"/>
    <property type="evidence" value="ECO:0007669"/>
    <property type="project" value="UniProtKB-KW"/>
</dbReference>
<feature type="non-terminal residue" evidence="1">
    <location>
        <position position="1"/>
    </location>
</feature>
<evidence type="ECO:0000313" key="1">
    <source>
        <dbReference type="EMBL" id="GFC98508.1"/>
    </source>
</evidence>
<keyword evidence="1" id="KW-0695">RNA-directed DNA polymerase</keyword>
<sequence length="147" mass="16973">ELADGKLVGVNTIMRGYTLNFLNHLFNIDLMRIELGSFDVIIDIDWLRKYHDVIICDEKLVRVPYGNKTLIFSGNESSDGRESWLTIISCSKTQEYIKKRSQIFLAQISAKKEEDRSEGKQLKDIPIVQDFPEVFLEDLSGFLKLDQ</sequence>
<dbReference type="EMBL" id="BKCJ011172563">
    <property type="protein sequence ID" value="GFC98508.1"/>
    <property type="molecule type" value="Genomic_DNA"/>
</dbReference>
<dbReference type="Pfam" id="PF08284">
    <property type="entry name" value="RVP_2"/>
    <property type="match status" value="1"/>
</dbReference>
<protein>
    <submittedName>
        <fullName evidence="1">Reverse transcriptase domain-containing protein</fullName>
    </submittedName>
</protein>
<accession>A0A699SMB9</accession>
<proteinExistence type="predicted"/>
<organism evidence="1">
    <name type="scientific">Tanacetum cinerariifolium</name>
    <name type="common">Dalmatian daisy</name>
    <name type="synonym">Chrysanthemum cinerariifolium</name>
    <dbReference type="NCBI Taxonomy" id="118510"/>
    <lineage>
        <taxon>Eukaryota</taxon>
        <taxon>Viridiplantae</taxon>
        <taxon>Streptophyta</taxon>
        <taxon>Embryophyta</taxon>
        <taxon>Tracheophyta</taxon>
        <taxon>Spermatophyta</taxon>
        <taxon>Magnoliopsida</taxon>
        <taxon>eudicotyledons</taxon>
        <taxon>Gunneridae</taxon>
        <taxon>Pentapetalae</taxon>
        <taxon>asterids</taxon>
        <taxon>campanulids</taxon>
        <taxon>Asterales</taxon>
        <taxon>Asteraceae</taxon>
        <taxon>Asteroideae</taxon>
        <taxon>Anthemideae</taxon>
        <taxon>Anthemidinae</taxon>
        <taxon>Tanacetum</taxon>
    </lineage>
</organism>
<keyword evidence="1" id="KW-0808">Transferase</keyword>
<comment type="caution">
    <text evidence="1">The sequence shown here is derived from an EMBL/GenBank/DDBJ whole genome shotgun (WGS) entry which is preliminary data.</text>
</comment>
<keyword evidence="1" id="KW-0548">Nucleotidyltransferase</keyword>
<gene>
    <name evidence="1" type="ORF">Tci_870478</name>
</gene>